<dbReference type="InterPro" id="IPR006016">
    <property type="entry name" value="UspA"/>
</dbReference>
<dbReference type="InterPro" id="IPR014729">
    <property type="entry name" value="Rossmann-like_a/b/a_fold"/>
</dbReference>
<dbReference type="Pfam" id="PF00582">
    <property type="entry name" value="Usp"/>
    <property type="match status" value="1"/>
</dbReference>
<dbReference type="PANTHER" id="PTHR46268">
    <property type="entry name" value="STRESS RESPONSE PROTEIN NHAX"/>
    <property type="match status" value="1"/>
</dbReference>
<gene>
    <name evidence="3" type="ORF">QU605_02575</name>
</gene>
<accession>A0ABT7WBQ3</accession>
<evidence type="ECO:0000313" key="3">
    <source>
        <dbReference type="EMBL" id="MDM9630338.1"/>
    </source>
</evidence>
<dbReference type="Proteomes" id="UP001174839">
    <property type="component" value="Unassembled WGS sequence"/>
</dbReference>
<comment type="similarity">
    <text evidence="1">Belongs to the universal stress protein A family.</text>
</comment>
<proteinExistence type="inferred from homology"/>
<dbReference type="PANTHER" id="PTHR46268:SF6">
    <property type="entry name" value="UNIVERSAL STRESS PROTEIN UP12"/>
    <property type="match status" value="1"/>
</dbReference>
<organism evidence="3 4">
    <name type="scientific">Robiginitalea aurantiaca</name>
    <dbReference type="NCBI Taxonomy" id="3056915"/>
    <lineage>
        <taxon>Bacteria</taxon>
        <taxon>Pseudomonadati</taxon>
        <taxon>Bacteroidota</taxon>
        <taxon>Flavobacteriia</taxon>
        <taxon>Flavobacteriales</taxon>
        <taxon>Flavobacteriaceae</taxon>
        <taxon>Robiginitalea</taxon>
    </lineage>
</organism>
<dbReference type="EMBL" id="JAUDUY010000001">
    <property type="protein sequence ID" value="MDM9630338.1"/>
    <property type="molecule type" value="Genomic_DNA"/>
</dbReference>
<dbReference type="Gene3D" id="3.40.50.620">
    <property type="entry name" value="HUPs"/>
    <property type="match status" value="2"/>
</dbReference>
<dbReference type="SUPFAM" id="SSF52402">
    <property type="entry name" value="Adenine nucleotide alpha hydrolases-like"/>
    <property type="match status" value="2"/>
</dbReference>
<evidence type="ECO:0000259" key="2">
    <source>
        <dbReference type="Pfam" id="PF00582"/>
    </source>
</evidence>
<comment type="caution">
    <text evidence="3">The sequence shown here is derived from an EMBL/GenBank/DDBJ whole genome shotgun (WGS) entry which is preliminary data.</text>
</comment>
<feature type="domain" description="UspA" evidence="2">
    <location>
        <begin position="2"/>
        <end position="147"/>
    </location>
</feature>
<evidence type="ECO:0000313" key="4">
    <source>
        <dbReference type="Proteomes" id="UP001174839"/>
    </source>
</evidence>
<evidence type="ECO:0000256" key="1">
    <source>
        <dbReference type="ARBA" id="ARBA00008791"/>
    </source>
</evidence>
<reference evidence="3" key="1">
    <citation type="submission" date="2023-06" db="EMBL/GenBank/DDBJ databases">
        <title>Robiginitalea aurantiacus sp. nov. and Algoriphagus sediminis sp. nov., isolated from coastal sediment.</title>
        <authorList>
            <person name="Zhou Z.Y."/>
            <person name="An J."/>
            <person name="Jia Y.W."/>
            <person name="Du Z.J."/>
        </authorList>
    </citation>
    <scope>NUCLEOTIDE SEQUENCE</scope>
    <source>
        <strain evidence="3">M39</strain>
    </source>
</reference>
<dbReference type="CDD" id="cd00293">
    <property type="entry name" value="USP-like"/>
    <property type="match status" value="1"/>
</dbReference>
<sequence length="283" mass="31875">MHHILIPTDFSGTALNAVNYALSFYKGERCAFHFLNTYTPDFVHSRVMALAHGGNQAEDAMQMASEEGLRNLIESLSAQEMYSHHEFHSVSSFNLLSEEVKEQVAHYPIDMIVSGTTGASGIKEVFLGSNTVRILRAASDRPVLVIPRAARFRDAIKIGLVTDFGVPYSSDQIEAILEFQNKLDAQLEVMHIGSPASLTGFQELHKHQLFLELERAAPRMRWCKHQSSKAQAIEDYLESSSVEMLIMIRNDHHLVDEWLREPVVKRVAFHTNVPMLVLPPVQP</sequence>
<keyword evidence="4" id="KW-1185">Reference proteome</keyword>
<dbReference type="RefSeq" id="WP_289723697.1">
    <property type="nucleotide sequence ID" value="NZ_JAUDUY010000001.1"/>
</dbReference>
<protein>
    <submittedName>
        <fullName evidence="3">Universal stress protein</fullName>
    </submittedName>
</protein>
<name>A0ABT7WBQ3_9FLAO</name>